<dbReference type="OrthoDB" id="9977282at2759"/>
<dbReference type="InterPro" id="IPR040057">
    <property type="entry name" value="Spe-39"/>
</dbReference>
<sequence length="390" mass="44843">MLDDSLWDDTDVLGFRFDWDDTDPVLGDTALVTDWNYIDQINLVDQEAVASEIEKQICDVCHQVITDSILYEKNASFCSEECWQRVLHTSLDDFTVGGISAWPIDTFLSLKAKTFLVELASKSYDGNMIVKILCSIQATLSPQLFKRLVLKNAVVFEHFTNFLRKTNQHELLRDLLSSELASEPALDRLHEACVQLADLLDFQFLYQDAWRSYCLSQKSDDAASLLALSLAETIRICCEMDKTVGLGSRVHQLRTQHKVFDDQFRWLVVEPLLHSENWPELEVLLLEKKWLKRRVGTTLPNDRLVMYLHALCAPEDVLSGYLELSSDRDELLDIALRLRMYKFAVACCAKRRDASGMKNLSSRIPKKEPEHAKILYYLSLPVNQWREGKT</sequence>
<dbReference type="PANTHER" id="PTHR13364">
    <property type="entry name" value="DEFECTIVE SPERMATOGENESIS PROTEIN 39"/>
    <property type="match status" value="1"/>
</dbReference>
<evidence type="ECO:0000256" key="4">
    <source>
        <dbReference type="ARBA" id="ARBA00022753"/>
    </source>
</evidence>
<dbReference type="STRING" id="46835.A0A504Y7S0"/>
<proteinExistence type="predicted"/>
<evidence type="ECO:0000256" key="3">
    <source>
        <dbReference type="ARBA" id="ARBA00004603"/>
    </source>
</evidence>
<evidence type="ECO:0000313" key="6">
    <source>
        <dbReference type="EMBL" id="TPP57542.1"/>
    </source>
</evidence>
<evidence type="ECO:0008006" key="8">
    <source>
        <dbReference type="Google" id="ProtNLM"/>
    </source>
</evidence>
<comment type="caution">
    <text evidence="6">The sequence shown here is derived from an EMBL/GenBank/DDBJ whole genome shotgun (WGS) entry which is preliminary data.</text>
</comment>
<reference evidence="6 7" key="1">
    <citation type="submission" date="2019-04" db="EMBL/GenBank/DDBJ databases">
        <title>Annotation for the trematode Fasciola gigantica.</title>
        <authorList>
            <person name="Choi Y.-J."/>
        </authorList>
    </citation>
    <scope>NUCLEOTIDE SEQUENCE [LARGE SCALE GENOMIC DNA]</scope>
    <source>
        <strain evidence="6">Uganda_cow_1</strain>
    </source>
</reference>
<accession>A0A504Y7S0</accession>
<evidence type="ECO:0000256" key="5">
    <source>
        <dbReference type="ARBA" id="ARBA00023329"/>
    </source>
</evidence>
<dbReference type="GO" id="GO:0006886">
    <property type="term" value="P:intracellular protein transport"/>
    <property type="evidence" value="ECO:0007669"/>
    <property type="project" value="TreeGrafter"/>
</dbReference>
<name>A0A504Y7S0_FASGI</name>
<keyword evidence="5" id="KW-0968">Cytoplasmic vesicle</keyword>
<protein>
    <recommendedName>
        <fullName evidence="8">Vps16 C-terminal domain-containing protein</fullName>
    </recommendedName>
</protein>
<dbReference type="EMBL" id="SUNJ01013054">
    <property type="protein sequence ID" value="TPP57542.1"/>
    <property type="molecule type" value="Genomic_DNA"/>
</dbReference>
<dbReference type="AlphaFoldDB" id="A0A504Y7S0"/>
<dbReference type="PANTHER" id="PTHR13364:SF6">
    <property type="entry name" value="SPERMATOGENESIS-DEFECTIVE PROTEIN 39 HOMOLOG"/>
    <property type="match status" value="1"/>
</dbReference>
<dbReference type="GO" id="GO:0007034">
    <property type="term" value="P:vacuolar transport"/>
    <property type="evidence" value="ECO:0007669"/>
    <property type="project" value="TreeGrafter"/>
</dbReference>
<dbReference type="GO" id="GO:0005770">
    <property type="term" value="C:late endosome"/>
    <property type="evidence" value="ECO:0007669"/>
    <property type="project" value="UniProtKB-SubCell"/>
</dbReference>
<gene>
    <name evidence="6" type="ORF">FGIG_01707</name>
</gene>
<dbReference type="Proteomes" id="UP000316759">
    <property type="component" value="Unassembled WGS sequence"/>
</dbReference>
<keyword evidence="4" id="KW-0967">Endosome</keyword>
<evidence type="ECO:0000256" key="1">
    <source>
        <dbReference type="ARBA" id="ARBA00004412"/>
    </source>
</evidence>
<organism evidence="6 7">
    <name type="scientific">Fasciola gigantica</name>
    <name type="common">Giant liver fluke</name>
    <dbReference type="NCBI Taxonomy" id="46835"/>
    <lineage>
        <taxon>Eukaryota</taxon>
        <taxon>Metazoa</taxon>
        <taxon>Spiralia</taxon>
        <taxon>Lophotrochozoa</taxon>
        <taxon>Platyhelminthes</taxon>
        <taxon>Trematoda</taxon>
        <taxon>Digenea</taxon>
        <taxon>Plagiorchiida</taxon>
        <taxon>Echinostomata</taxon>
        <taxon>Echinostomatoidea</taxon>
        <taxon>Fasciolidae</taxon>
        <taxon>Fasciola</taxon>
    </lineage>
</organism>
<evidence type="ECO:0000256" key="2">
    <source>
        <dbReference type="ARBA" id="ARBA00004541"/>
    </source>
</evidence>
<evidence type="ECO:0000313" key="7">
    <source>
        <dbReference type="Proteomes" id="UP000316759"/>
    </source>
</evidence>
<comment type="subcellular location">
    <subcellularLocation>
        <location evidence="2">Cytoplasmic vesicle</location>
    </subcellularLocation>
    <subcellularLocation>
        <location evidence="1">Early endosome</location>
    </subcellularLocation>
    <subcellularLocation>
        <location evidence="3">Late endosome</location>
    </subcellularLocation>
</comment>
<keyword evidence="7" id="KW-1185">Reference proteome</keyword>
<dbReference type="GO" id="GO:0005769">
    <property type="term" value="C:early endosome"/>
    <property type="evidence" value="ECO:0007669"/>
    <property type="project" value="UniProtKB-SubCell"/>
</dbReference>